<organism evidence="1">
    <name type="scientific">Vibrio cholerae (strain MO10)</name>
    <dbReference type="NCBI Taxonomy" id="345072"/>
    <lineage>
        <taxon>Bacteria</taxon>
        <taxon>Pseudomonadati</taxon>
        <taxon>Pseudomonadota</taxon>
        <taxon>Gammaproteobacteria</taxon>
        <taxon>Vibrionales</taxon>
        <taxon>Vibrionaceae</taxon>
        <taxon>Vibrio</taxon>
    </lineage>
</organism>
<reference evidence="1" key="1">
    <citation type="submission" date="2005-09" db="EMBL/GenBank/DDBJ databases">
        <title>Annotation of Vibrio cholerae MO10.</title>
        <authorList>
            <person name="Colwell R."/>
            <person name="Grim C.J."/>
            <person name="Young S."/>
            <person name="Jaffe D."/>
            <person name="Gnerre S."/>
            <person name="Berlin A."/>
            <person name="Heiman D."/>
            <person name="Hepburn T."/>
            <person name="Shea T."/>
            <person name="Sykes S."/>
            <person name="Yandava C."/>
            <person name="Alvarado L."/>
            <person name="Kodira C."/>
            <person name="Borodovsky M."/>
            <person name="Heidelberg J."/>
            <person name="Lander E."/>
            <person name="Galagan J."/>
            <person name="Nusbaum C."/>
            <person name="Birren B."/>
        </authorList>
    </citation>
    <scope>NUCLEOTIDE SEQUENCE [LARGE SCALE GENOMIC DNA]</scope>
    <source>
        <strain evidence="1">MO10</strain>
    </source>
</reference>
<gene>
    <name evidence="1" type="ORF">VchoM_00128</name>
</gene>
<proteinExistence type="predicted"/>
<dbReference type="AlphaFoldDB" id="A0A0X1KV06"/>
<evidence type="ECO:0000313" key="1">
    <source>
        <dbReference type="EMBL" id="EET22101.1"/>
    </source>
</evidence>
<dbReference type="Proteomes" id="UP000004687">
    <property type="component" value="Unassembled WGS sequence"/>
</dbReference>
<accession>A0A0X1KV06</accession>
<dbReference type="HOGENOM" id="CLU_3417140_0_0_6"/>
<protein>
    <submittedName>
        <fullName evidence="1">Phage integrase</fullName>
    </submittedName>
</protein>
<name>A0A0X1KV06_VIBCO</name>
<sequence length="26" mass="2739">MLSSAGTYPDISSAEAREKALRIANS</sequence>
<reference evidence="1" key="2">
    <citation type="submission" date="2008-07" db="EMBL/GenBank/DDBJ databases">
        <authorList>
            <consortium name="Broad Institute Genome Sequencing Platform"/>
            <person name="Colwell R."/>
            <person name="Grim C.J."/>
            <person name="Young S."/>
            <person name="Jaffe D."/>
            <person name="Gnerre S."/>
            <person name="Berlin A."/>
            <person name="Heiman D."/>
            <person name="Hepburn T."/>
            <person name="Shea T."/>
            <person name="Sykes S."/>
            <person name="Alvarado L."/>
            <person name="Kodira C."/>
            <person name="Heidelberg J."/>
            <person name="Lander E."/>
            <person name="Galagan J."/>
            <person name="Nusbaum C."/>
            <person name="Birren B."/>
        </authorList>
    </citation>
    <scope>NUCLEOTIDE SEQUENCE [LARGE SCALE GENOMIC DNA]</scope>
    <source>
        <strain evidence="1">MO10</strain>
    </source>
</reference>
<dbReference type="EMBL" id="DS990136">
    <property type="protein sequence ID" value="EET22101.1"/>
    <property type="molecule type" value="Genomic_DNA"/>
</dbReference>